<dbReference type="Proteomes" id="UP000799324">
    <property type="component" value="Unassembled WGS sequence"/>
</dbReference>
<evidence type="ECO:0000313" key="3">
    <source>
        <dbReference type="Proteomes" id="UP000799324"/>
    </source>
</evidence>
<evidence type="ECO:0000256" key="1">
    <source>
        <dbReference type="SAM" id="SignalP"/>
    </source>
</evidence>
<accession>A0A6A6TJ15</accession>
<dbReference type="AlphaFoldDB" id="A0A6A6TJ15"/>
<reference evidence="2" key="1">
    <citation type="journal article" date="2020" name="Stud. Mycol.">
        <title>101 Dothideomycetes genomes: a test case for predicting lifestyles and emergence of pathogens.</title>
        <authorList>
            <person name="Haridas S."/>
            <person name="Albert R."/>
            <person name="Binder M."/>
            <person name="Bloem J."/>
            <person name="Labutti K."/>
            <person name="Salamov A."/>
            <person name="Andreopoulos B."/>
            <person name="Baker S."/>
            <person name="Barry K."/>
            <person name="Bills G."/>
            <person name="Bluhm B."/>
            <person name="Cannon C."/>
            <person name="Castanera R."/>
            <person name="Culley D."/>
            <person name="Daum C."/>
            <person name="Ezra D."/>
            <person name="Gonzalez J."/>
            <person name="Henrissat B."/>
            <person name="Kuo A."/>
            <person name="Liang C."/>
            <person name="Lipzen A."/>
            <person name="Lutzoni F."/>
            <person name="Magnuson J."/>
            <person name="Mondo S."/>
            <person name="Nolan M."/>
            <person name="Ohm R."/>
            <person name="Pangilinan J."/>
            <person name="Park H.-J."/>
            <person name="Ramirez L."/>
            <person name="Alfaro M."/>
            <person name="Sun H."/>
            <person name="Tritt A."/>
            <person name="Yoshinaga Y."/>
            <person name="Zwiers L.-H."/>
            <person name="Turgeon B."/>
            <person name="Goodwin S."/>
            <person name="Spatafora J."/>
            <person name="Crous P."/>
            <person name="Grigoriev I."/>
        </authorList>
    </citation>
    <scope>NUCLEOTIDE SEQUENCE</scope>
    <source>
        <strain evidence="2">CBS 122681</strain>
    </source>
</reference>
<keyword evidence="1" id="KW-0732">Signal</keyword>
<dbReference type="EMBL" id="MU004311">
    <property type="protein sequence ID" value="KAF2658918.1"/>
    <property type="molecule type" value="Genomic_DNA"/>
</dbReference>
<sequence length="99" mass="11104">MPKSQNSQIFTRTRMFLFLVTSLLLLGFGTGADASSPTQTPKLFGISTIGQAGRDAPNITHRHLRLSPTSASSNSNIVSQRCNFRDHGTRWLDVWKWNR</sequence>
<protein>
    <submittedName>
        <fullName evidence="2">Uncharacterized protein</fullName>
    </submittedName>
</protein>
<keyword evidence="3" id="KW-1185">Reference proteome</keyword>
<feature type="signal peptide" evidence="1">
    <location>
        <begin position="1"/>
        <end position="34"/>
    </location>
</feature>
<name>A0A6A6TJ15_9PLEO</name>
<evidence type="ECO:0000313" key="2">
    <source>
        <dbReference type="EMBL" id="KAF2658918.1"/>
    </source>
</evidence>
<proteinExistence type="predicted"/>
<gene>
    <name evidence="2" type="ORF">K491DRAFT_237453</name>
</gene>
<feature type="chain" id="PRO_5025408850" evidence="1">
    <location>
        <begin position="35"/>
        <end position="99"/>
    </location>
</feature>
<organism evidence="2 3">
    <name type="scientific">Lophiostoma macrostomum CBS 122681</name>
    <dbReference type="NCBI Taxonomy" id="1314788"/>
    <lineage>
        <taxon>Eukaryota</taxon>
        <taxon>Fungi</taxon>
        <taxon>Dikarya</taxon>
        <taxon>Ascomycota</taxon>
        <taxon>Pezizomycotina</taxon>
        <taxon>Dothideomycetes</taxon>
        <taxon>Pleosporomycetidae</taxon>
        <taxon>Pleosporales</taxon>
        <taxon>Lophiostomataceae</taxon>
        <taxon>Lophiostoma</taxon>
    </lineage>
</organism>